<sequence>MPEVAVGLLVWAAAVFGLVPQLRRLDLSPELTGLVLTALSGVFAALGFAAASSLRIRSGASFGIRRVSRRWLLVAVGLGVATLIVKSLASAAWILVSGEQSNPQAEYAQGAGGGLLYLVLATLFLGVVTPVGEELLFRGVVANALLRWGPVMAVGGSALVFALCHGVNSVLPAAFVLGLVTAELFRRTESIWPGVVVHVVVNLPAPLVSVLYGLG</sequence>
<dbReference type="AlphaFoldDB" id="A0A941D6U3"/>
<feature type="transmembrane region" description="Helical" evidence="1">
    <location>
        <begin position="148"/>
        <end position="171"/>
    </location>
</feature>
<name>A0A941D6U3_9MICO</name>
<feature type="transmembrane region" description="Helical" evidence="1">
    <location>
        <begin position="33"/>
        <end position="51"/>
    </location>
</feature>
<dbReference type="EMBL" id="JAGSNF010000001">
    <property type="protein sequence ID" value="MBR7741855.1"/>
    <property type="molecule type" value="Genomic_DNA"/>
</dbReference>
<proteinExistence type="predicted"/>
<keyword evidence="3" id="KW-0482">Metalloprotease</keyword>
<dbReference type="PANTHER" id="PTHR36435:SF1">
    <property type="entry name" value="CAAX AMINO TERMINAL PROTEASE FAMILY PROTEIN"/>
    <property type="match status" value="1"/>
</dbReference>
<reference evidence="3" key="1">
    <citation type="submission" date="2021-04" db="EMBL/GenBank/DDBJ databases">
        <title>Phycicoccus avicenniae sp. nov., a novel endophytic actinomycetes isolated from branch of Avicennia mariana.</title>
        <authorList>
            <person name="Tuo L."/>
        </authorList>
    </citation>
    <scope>NUCLEOTIDE SEQUENCE</scope>
    <source>
        <strain evidence="3">BSK3Z-2</strain>
    </source>
</reference>
<dbReference type="InterPro" id="IPR052710">
    <property type="entry name" value="CAAX_protease"/>
</dbReference>
<keyword evidence="1" id="KW-0812">Transmembrane</keyword>
<dbReference type="Pfam" id="PF02517">
    <property type="entry name" value="Rce1-like"/>
    <property type="match status" value="1"/>
</dbReference>
<comment type="caution">
    <text evidence="3">The sequence shown here is derived from an EMBL/GenBank/DDBJ whole genome shotgun (WGS) entry which is preliminary data.</text>
</comment>
<dbReference type="GO" id="GO:0080120">
    <property type="term" value="P:CAAX-box protein maturation"/>
    <property type="evidence" value="ECO:0007669"/>
    <property type="project" value="UniProtKB-ARBA"/>
</dbReference>
<dbReference type="RefSeq" id="WP_211601015.1">
    <property type="nucleotide sequence ID" value="NZ_JAGSNF010000001.1"/>
</dbReference>
<keyword evidence="3" id="KW-0378">Hydrolase</keyword>
<dbReference type="GO" id="GO:0008237">
    <property type="term" value="F:metallopeptidase activity"/>
    <property type="evidence" value="ECO:0007669"/>
    <property type="project" value="UniProtKB-KW"/>
</dbReference>
<evidence type="ECO:0000313" key="3">
    <source>
        <dbReference type="EMBL" id="MBR7741855.1"/>
    </source>
</evidence>
<feature type="transmembrane region" description="Helical" evidence="1">
    <location>
        <begin position="115"/>
        <end position="136"/>
    </location>
</feature>
<evidence type="ECO:0000313" key="4">
    <source>
        <dbReference type="Proteomes" id="UP000677016"/>
    </source>
</evidence>
<keyword evidence="1" id="KW-0472">Membrane</keyword>
<dbReference type="GO" id="GO:0004175">
    <property type="term" value="F:endopeptidase activity"/>
    <property type="evidence" value="ECO:0007669"/>
    <property type="project" value="UniProtKB-ARBA"/>
</dbReference>
<feature type="domain" description="CAAX prenyl protease 2/Lysostaphin resistance protein A-like" evidence="2">
    <location>
        <begin position="118"/>
        <end position="203"/>
    </location>
</feature>
<dbReference type="PANTHER" id="PTHR36435">
    <property type="entry name" value="SLR1288 PROTEIN"/>
    <property type="match status" value="1"/>
</dbReference>
<accession>A0A941D6U3</accession>
<keyword evidence="4" id="KW-1185">Reference proteome</keyword>
<evidence type="ECO:0000259" key="2">
    <source>
        <dbReference type="Pfam" id="PF02517"/>
    </source>
</evidence>
<keyword evidence="3" id="KW-0645">Protease</keyword>
<feature type="transmembrane region" description="Helical" evidence="1">
    <location>
        <begin position="191"/>
        <end position="214"/>
    </location>
</feature>
<keyword evidence="1" id="KW-1133">Transmembrane helix</keyword>
<dbReference type="InterPro" id="IPR003675">
    <property type="entry name" value="Rce1/LyrA-like_dom"/>
</dbReference>
<protein>
    <submittedName>
        <fullName evidence="3">CPBP family intramembrane metalloprotease</fullName>
    </submittedName>
</protein>
<dbReference type="Proteomes" id="UP000677016">
    <property type="component" value="Unassembled WGS sequence"/>
</dbReference>
<evidence type="ECO:0000256" key="1">
    <source>
        <dbReference type="SAM" id="Phobius"/>
    </source>
</evidence>
<feature type="transmembrane region" description="Helical" evidence="1">
    <location>
        <begin position="71"/>
        <end position="95"/>
    </location>
</feature>
<organism evidence="3 4">
    <name type="scientific">Phycicoccus avicenniae</name>
    <dbReference type="NCBI Taxonomy" id="2828860"/>
    <lineage>
        <taxon>Bacteria</taxon>
        <taxon>Bacillati</taxon>
        <taxon>Actinomycetota</taxon>
        <taxon>Actinomycetes</taxon>
        <taxon>Micrococcales</taxon>
        <taxon>Intrasporangiaceae</taxon>
        <taxon>Phycicoccus</taxon>
    </lineage>
</organism>
<gene>
    <name evidence="3" type="ORF">KC207_00925</name>
</gene>